<gene>
    <name evidence="1" type="ORF">P5716_02855</name>
</gene>
<dbReference type="AlphaFoldDB" id="A0AAW6Q5P3"/>
<proteinExistence type="predicted"/>
<protein>
    <submittedName>
        <fullName evidence="1">Uncharacterized protein</fullName>
    </submittedName>
</protein>
<organism evidence="1 2">
    <name type="scientific">Mesomycoplasma ovipneumoniae</name>
    <dbReference type="NCBI Taxonomy" id="29562"/>
    <lineage>
        <taxon>Bacteria</taxon>
        <taxon>Bacillati</taxon>
        <taxon>Mycoplasmatota</taxon>
        <taxon>Mycoplasmoidales</taxon>
        <taxon>Metamycoplasmataceae</taxon>
        <taxon>Mesomycoplasma</taxon>
    </lineage>
</organism>
<dbReference type="Proteomes" id="UP001176114">
    <property type="component" value="Unassembled WGS sequence"/>
</dbReference>
<sequence>MSEVVSLFLGGQRRTSLNSVDEYDINSDKLTKIQQNYFFYNVEDKQLLEFKSAYEKQTLAQWVDNSCFYDEFRDDIEQEFESYDWSKEEIAIWFIRQIFCIENTSIINEELKNRNLLVQQEHQEDEEKQR</sequence>
<comment type="caution">
    <text evidence="1">The sequence shown here is derived from an EMBL/GenBank/DDBJ whole genome shotgun (WGS) entry which is preliminary data.</text>
</comment>
<evidence type="ECO:0000313" key="1">
    <source>
        <dbReference type="EMBL" id="MDF9627910.1"/>
    </source>
</evidence>
<dbReference type="EMBL" id="JARPQC010000006">
    <property type="protein sequence ID" value="MDF9627910.1"/>
    <property type="molecule type" value="Genomic_DNA"/>
</dbReference>
<accession>A0AAW6Q5P3</accession>
<evidence type="ECO:0000313" key="2">
    <source>
        <dbReference type="Proteomes" id="UP001176114"/>
    </source>
</evidence>
<reference evidence="1" key="1">
    <citation type="submission" date="2023-03" db="EMBL/GenBank/DDBJ databases">
        <title>Comparative genome analysis of Brazilian Mesomycoplasma ovipneumoniae isolated from healthy and pneumonic sheep.</title>
        <authorList>
            <person name="Gaeta N."/>
            <person name="Timenetsky J."/>
            <person name="Ganda E."/>
            <person name="Gregory L."/>
        </authorList>
    </citation>
    <scope>NUCLEOTIDE SEQUENCE</scope>
    <source>
        <strain evidence="1">USP-SP475</strain>
    </source>
</reference>
<name>A0AAW6Q5P3_9BACT</name>